<dbReference type="OrthoDB" id="8478544at2"/>
<keyword evidence="3" id="KW-1185">Reference proteome</keyword>
<organism evidence="2 3">
    <name type="scientific">Rhizobium deserti</name>
    <dbReference type="NCBI Taxonomy" id="2547961"/>
    <lineage>
        <taxon>Bacteria</taxon>
        <taxon>Pseudomonadati</taxon>
        <taxon>Pseudomonadota</taxon>
        <taxon>Alphaproteobacteria</taxon>
        <taxon>Hyphomicrobiales</taxon>
        <taxon>Rhizobiaceae</taxon>
        <taxon>Rhizobium/Agrobacterium group</taxon>
        <taxon>Rhizobium</taxon>
    </lineage>
</organism>
<comment type="caution">
    <text evidence="2">The sequence shown here is derived from an EMBL/GenBank/DDBJ whole genome shotgun (WGS) entry which is preliminary data.</text>
</comment>
<evidence type="ECO:0000256" key="1">
    <source>
        <dbReference type="SAM" id="Phobius"/>
    </source>
</evidence>
<proteinExistence type="predicted"/>
<dbReference type="RefSeq" id="WP_133315769.1">
    <property type="nucleotide sequence ID" value="NZ_SMTL01000002.1"/>
</dbReference>
<dbReference type="Proteomes" id="UP000295238">
    <property type="component" value="Unassembled WGS sequence"/>
</dbReference>
<sequence>MMKILRLAIIVVVVVVVVGGFRWYRYVSNTESPYQEIGIELNSRMPAPIRKWGCDRLHATFGNVLPPYGCQAGDDGRSWL</sequence>
<keyword evidence="1" id="KW-0472">Membrane</keyword>
<protein>
    <submittedName>
        <fullName evidence="2">Uncharacterized protein</fullName>
    </submittedName>
</protein>
<keyword evidence="1" id="KW-0812">Transmembrane</keyword>
<keyword evidence="1" id="KW-1133">Transmembrane helix</keyword>
<dbReference type="EMBL" id="SMTL01000002">
    <property type="protein sequence ID" value="TDK37001.1"/>
    <property type="molecule type" value="Genomic_DNA"/>
</dbReference>
<accession>A0A4R5UJG4</accession>
<evidence type="ECO:0000313" key="2">
    <source>
        <dbReference type="EMBL" id="TDK37001.1"/>
    </source>
</evidence>
<gene>
    <name evidence="2" type="ORF">E2F50_08845</name>
</gene>
<dbReference type="AlphaFoldDB" id="A0A4R5UJG4"/>
<evidence type="ECO:0000313" key="3">
    <source>
        <dbReference type="Proteomes" id="UP000295238"/>
    </source>
</evidence>
<feature type="transmembrane region" description="Helical" evidence="1">
    <location>
        <begin position="7"/>
        <end position="24"/>
    </location>
</feature>
<name>A0A4R5UJG4_9HYPH</name>
<reference evidence="2 3" key="1">
    <citation type="submission" date="2019-03" db="EMBL/GenBank/DDBJ databases">
        <title>Rhizobium sp. nov., an bacterium isolated from biocrust in Mu Us Desert.</title>
        <authorList>
            <person name="Lixiong L."/>
        </authorList>
    </citation>
    <scope>NUCLEOTIDE SEQUENCE [LARGE SCALE GENOMIC DNA]</scope>
    <source>
        <strain evidence="2 3">SPY-1</strain>
    </source>
</reference>